<dbReference type="Proteomes" id="UP001596161">
    <property type="component" value="Unassembled WGS sequence"/>
</dbReference>
<reference evidence="7" key="1">
    <citation type="journal article" date="2019" name="Int. J. Syst. Evol. Microbiol.">
        <title>The Global Catalogue of Microorganisms (GCM) 10K type strain sequencing project: providing services to taxonomists for standard genome sequencing and annotation.</title>
        <authorList>
            <consortium name="The Broad Institute Genomics Platform"/>
            <consortium name="The Broad Institute Genome Sequencing Center for Infectious Disease"/>
            <person name="Wu L."/>
            <person name="Ma J."/>
        </authorList>
    </citation>
    <scope>NUCLEOTIDE SEQUENCE [LARGE SCALE GENOMIC DNA]</scope>
    <source>
        <strain evidence="7">KACC 12602</strain>
    </source>
</reference>
<dbReference type="Pfam" id="PF00578">
    <property type="entry name" value="AhpC-TSA"/>
    <property type="match status" value="1"/>
</dbReference>
<keyword evidence="7" id="KW-1185">Reference proteome</keyword>
<dbReference type="PROSITE" id="PS00194">
    <property type="entry name" value="THIOREDOXIN_1"/>
    <property type="match status" value="1"/>
</dbReference>
<feature type="domain" description="Thioredoxin" evidence="5">
    <location>
        <begin position="238"/>
        <end position="376"/>
    </location>
</feature>
<dbReference type="Gene3D" id="3.40.30.10">
    <property type="entry name" value="Glutaredoxin"/>
    <property type="match status" value="1"/>
</dbReference>
<evidence type="ECO:0000256" key="2">
    <source>
        <dbReference type="ARBA" id="ARBA00022748"/>
    </source>
</evidence>
<keyword evidence="3" id="KW-1015">Disulfide bond</keyword>
<dbReference type="InterPro" id="IPR036249">
    <property type="entry name" value="Thioredoxin-like_sf"/>
</dbReference>
<dbReference type="SUPFAM" id="SSF52833">
    <property type="entry name" value="Thioredoxin-like"/>
    <property type="match status" value="1"/>
</dbReference>
<evidence type="ECO:0000256" key="3">
    <source>
        <dbReference type="ARBA" id="ARBA00023157"/>
    </source>
</evidence>
<proteinExistence type="predicted"/>
<sequence>MKKTFLIAAGALVMLSACNKKGTTADSSENGYKITGKFKNATEGSKVYLDELGEQQFVARDTAEIGKDGSFEMTGTVPETGIYKLALDPQNAILFVLENQKKIEFEADAKNVSETYTVKGSKDSELLKELNGLMVAPQKQMEGLKQRYITATNAGQQDSVKAIEATANRIQVASENNFKNFIRRNPNSIMSVYSTLTLINPEEQYAFADSMLTIYKKTQPNSKYTKALNERLTKLGSVTVGSMAPDITLATPEGGTKSLSSLKGKYVLIDFWASWCGPCRRENPNVVKMYNKYKDKGFEIFGVSFDQSKEKWVKAIADDKLTWPHVSDLKGWESAAGKLYNITAIPHTVLIDKEGKIIAKNLRGAALEAKLAEVLK</sequence>
<dbReference type="PROSITE" id="PS51257">
    <property type="entry name" value="PROKAR_LIPOPROTEIN"/>
    <property type="match status" value="1"/>
</dbReference>
<name>A0ABW0E6X5_9BACT</name>
<dbReference type="PANTHER" id="PTHR42852">
    <property type="entry name" value="THIOL:DISULFIDE INTERCHANGE PROTEIN DSBE"/>
    <property type="match status" value="1"/>
</dbReference>
<dbReference type="EMBL" id="JBHSKT010000003">
    <property type="protein sequence ID" value="MFC5270137.1"/>
    <property type="molecule type" value="Genomic_DNA"/>
</dbReference>
<dbReference type="InterPro" id="IPR013766">
    <property type="entry name" value="Thioredoxin_domain"/>
</dbReference>
<dbReference type="RefSeq" id="WP_378016510.1">
    <property type="nucleotide sequence ID" value="NZ_JBHSKT010000003.1"/>
</dbReference>
<dbReference type="Pfam" id="PF14289">
    <property type="entry name" value="DUF4369"/>
    <property type="match status" value="1"/>
</dbReference>
<evidence type="ECO:0000313" key="7">
    <source>
        <dbReference type="Proteomes" id="UP001596161"/>
    </source>
</evidence>
<dbReference type="InterPro" id="IPR017937">
    <property type="entry name" value="Thioredoxin_CS"/>
</dbReference>
<dbReference type="InterPro" id="IPR000866">
    <property type="entry name" value="AhpC/TSA"/>
</dbReference>
<dbReference type="InterPro" id="IPR025380">
    <property type="entry name" value="DUF4369"/>
</dbReference>
<evidence type="ECO:0000256" key="1">
    <source>
        <dbReference type="ARBA" id="ARBA00004196"/>
    </source>
</evidence>
<organism evidence="6 7">
    <name type="scientific">Adhaeribacter terreus</name>
    <dbReference type="NCBI Taxonomy" id="529703"/>
    <lineage>
        <taxon>Bacteria</taxon>
        <taxon>Pseudomonadati</taxon>
        <taxon>Bacteroidota</taxon>
        <taxon>Cytophagia</taxon>
        <taxon>Cytophagales</taxon>
        <taxon>Hymenobacteraceae</taxon>
        <taxon>Adhaeribacter</taxon>
    </lineage>
</organism>
<accession>A0ABW0E6X5</accession>
<protein>
    <submittedName>
        <fullName evidence="6">Redoxin domain-containing protein</fullName>
    </submittedName>
</protein>
<keyword evidence="2" id="KW-0201">Cytochrome c-type biogenesis</keyword>
<keyword evidence="4" id="KW-0676">Redox-active center</keyword>
<dbReference type="InterPro" id="IPR050553">
    <property type="entry name" value="Thioredoxin_ResA/DsbE_sf"/>
</dbReference>
<evidence type="ECO:0000256" key="4">
    <source>
        <dbReference type="ARBA" id="ARBA00023284"/>
    </source>
</evidence>
<gene>
    <name evidence="6" type="ORF">ACFPIB_05920</name>
</gene>
<dbReference type="CDD" id="cd02966">
    <property type="entry name" value="TlpA_like_family"/>
    <property type="match status" value="1"/>
</dbReference>
<comment type="subcellular location">
    <subcellularLocation>
        <location evidence="1">Cell envelope</location>
    </subcellularLocation>
</comment>
<evidence type="ECO:0000313" key="6">
    <source>
        <dbReference type="EMBL" id="MFC5270137.1"/>
    </source>
</evidence>
<dbReference type="PANTHER" id="PTHR42852:SF6">
    <property type="entry name" value="THIOL:DISULFIDE INTERCHANGE PROTEIN DSBE"/>
    <property type="match status" value="1"/>
</dbReference>
<evidence type="ECO:0000259" key="5">
    <source>
        <dbReference type="PROSITE" id="PS51352"/>
    </source>
</evidence>
<comment type="caution">
    <text evidence="6">The sequence shown here is derived from an EMBL/GenBank/DDBJ whole genome shotgun (WGS) entry which is preliminary data.</text>
</comment>
<dbReference type="PROSITE" id="PS51352">
    <property type="entry name" value="THIOREDOXIN_2"/>
    <property type="match status" value="1"/>
</dbReference>